<organism evidence="4">
    <name type="scientific">Gordonia sp. MP11Mi</name>
    <dbReference type="NCBI Taxonomy" id="3022769"/>
    <lineage>
        <taxon>Bacteria</taxon>
        <taxon>Bacillati</taxon>
        <taxon>Actinomycetota</taxon>
        <taxon>Actinomycetes</taxon>
        <taxon>Mycobacteriales</taxon>
        <taxon>Gordoniaceae</taxon>
        <taxon>Gordonia</taxon>
    </lineage>
</organism>
<evidence type="ECO:0008006" key="5">
    <source>
        <dbReference type="Google" id="ProtNLM"/>
    </source>
</evidence>
<sequence>MGGKLRLLLAGAGVLLVAAVAAAVFSGVRYWTMNAEEDARESAVASAQEYTVTMFGRDPKTVSDNINKTMGFLTGSAKQEMQKNVTEYKIVDGVKKDKIVAVAKVEGAGVMENTRDTAKVLVYLNLSTSRNTNEEEVQIDQSRIVYDMVKRDGEWLISTIDILTDDSLSSRVQEANGAPPSGAVPIPSSPIPSSQAPQTTPVPTQAPAAP</sequence>
<comment type="subcellular location">
    <subcellularLocation>
        <location evidence="1">Membrane</location>
    </subcellularLocation>
</comment>
<dbReference type="AlphaFoldDB" id="A0AA97CV74"/>
<evidence type="ECO:0000313" key="4">
    <source>
        <dbReference type="EMBL" id="WOC11767.1"/>
    </source>
</evidence>
<keyword evidence="2" id="KW-0472">Membrane</keyword>
<dbReference type="PANTHER" id="PTHR37042:SF4">
    <property type="entry name" value="OUTER MEMBRANE PROTEIN RV1973"/>
    <property type="match status" value="1"/>
</dbReference>
<evidence type="ECO:0000256" key="3">
    <source>
        <dbReference type="SAM" id="MobiDB-lite"/>
    </source>
</evidence>
<dbReference type="GO" id="GO:0016020">
    <property type="term" value="C:membrane"/>
    <property type="evidence" value="ECO:0007669"/>
    <property type="project" value="UniProtKB-SubCell"/>
</dbReference>
<feature type="region of interest" description="Disordered" evidence="3">
    <location>
        <begin position="172"/>
        <end position="210"/>
    </location>
</feature>
<protein>
    <recommendedName>
        <fullName evidence="5">Mce-associated membrane protein</fullName>
    </recommendedName>
</protein>
<dbReference type="RefSeq" id="WP_420041050.1">
    <property type="nucleotide sequence ID" value="NZ_CP128986.1"/>
</dbReference>
<gene>
    <name evidence="4" type="ORF">MP11Mi_08440</name>
</gene>
<dbReference type="EMBL" id="CP128986">
    <property type="protein sequence ID" value="WOC11767.1"/>
    <property type="molecule type" value="Genomic_DNA"/>
</dbReference>
<name>A0AA97CV74_9ACTN</name>
<evidence type="ECO:0000256" key="2">
    <source>
        <dbReference type="ARBA" id="ARBA00023136"/>
    </source>
</evidence>
<reference evidence="4" key="1">
    <citation type="submission" date="2023-06" db="EMBL/GenBank/DDBJ databases">
        <title>Gordonia sp. nov. and Pseudochrobactrum sp. nov., two species isolated from the burying beetle Nicrophorus vespilloides.</title>
        <authorList>
            <person name="Poehlein A."/>
            <person name="Guzman J."/>
            <person name="Daniel R."/>
            <person name="Vilcinskas A."/>
        </authorList>
    </citation>
    <scope>NUCLEOTIDE SEQUENCE</scope>
    <source>
        <strain evidence="4">MP11Mi</strain>
    </source>
</reference>
<dbReference type="PANTHER" id="PTHR37042">
    <property type="entry name" value="OUTER MEMBRANE PROTEIN RV1973"/>
    <property type="match status" value="1"/>
</dbReference>
<proteinExistence type="predicted"/>
<feature type="compositionally biased region" description="Low complexity" evidence="3">
    <location>
        <begin position="177"/>
        <end position="210"/>
    </location>
</feature>
<evidence type="ECO:0000256" key="1">
    <source>
        <dbReference type="ARBA" id="ARBA00004370"/>
    </source>
</evidence>
<accession>A0AA97CV74</accession>